<dbReference type="GO" id="GO:0022857">
    <property type="term" value="F:transmembrane transporter activity"/>
    <property type="evidence" value="ECO:0007669"/>
    <property type="project" value="InterPro"/>
</dbReference>
<evidence type="ECO:0000256" key="2">
    <source>
        <dbReference type="ARBA" id="ARBA00022692"/>
    </source>
</evidence>
<keyword evidence="9" id="KW-1185">Reference proteome</keyword>
<dbReference type="SUPFAM" id="SSF103473">
    <property type="entry name" value="MFS general substrate transporter"/>
    <property type="match status" value="1"/>
</dbReference>
<keyword evidence="2 6" id="KW-0812">Transmembrane</keyword>
<evidence type="ECO:0000256" key="1">
    <source>
        <dbReference type="ARBA" id="ARBA00004141"/>
    </source>
</evidence>
<dbReference type="EMBL" id="ML992670">
    <property type="protein sequence ID" value="KAF2213565.1"/>
    <property type="molecule type" value="Genomic_DNA"/>
</dbReference>
<organism evidence="8 9">
    <name type="scientific">Cercospora zeae-maydis SCOH1-5</name>
    <dbReference type="NCBI Taxonomy" id="717836"/>
    <lineage>
        <taxon>Eukaryota</taxon>
        <taxon>Fungi</taxon>
        <taxon>Dikarya</taxon>
        <taxon>Ascomycota</taxon>
        <taxon>Pezizomycotina</taxon>
        <taxon>Dothideomycetes</taxon>
        <taxon>Dothideomycetidae</taxon>
        <taxon>Mycosphaerellales</taxon>
        <taxon>Mycosphaerellaceae</taxon>
        <taxon>Cercospora</taxon>
    </lineage>
</organism>
<accession>A0A6A6FJE7</accession>
<dbReference type="InterPro" id="IPR036259">
    <property type="entry name" value="MFS_trans_sf"/>
</dbReference>
<comment type="subcellular location">
    <subcellularLocation>
        <location evidence="1">Membrane</location>
        <topology evidence="1">Multi-pass membrane protein</topology>
    </subcellularLocation>
</comment>
<dbReference type="PANTHER" id="PTHR23502:SF163">
    <property type="entry name" value="MAJOR FACILITATOR SUPERFAMILY (MFS) PROFILE DOMAIN-CONTAINING PROTEIN"/>
    <property type="match status" value="1"/>
</dbReference>
<protein>
    <recommendedName>
        <fullName evidence="7">Major facilitator superfamily (MFS) profile domain-containing protein</fullName>
    </recommendedName>
</protein>
<dbReference type="PROSITE" id="PS50850">
    <property type="entry name" value="MFS"/>
    <property type="match status" value="1"/>
</dbReference>
<reference evidence="8" key="1">
    <citation type="journal article" date="2020" name="Stud. Mycol.">
        <title>101 Dothideomycetes genomes: a test case for predicting lifestyles and emergence of pathogens.</title>
        <authorList>
            <person name="Haridas S."/>
            <person name="Albert R."/>
            <person name="Binder M."/>
            <person name="Bloem J."/>
            <person name="Labutti K."/>
            <person name="Salamov A."/>
            <person name="Andreopoulos B."/>
            <person name="Baker S."/>
            <person name="Barry K."/>
            <person name="Bills G."/>
            <person name="Bluhm B."/>
            <person name="Cannon C."/>
            <person name="Castanera R."/>
            <person name="Culley D."/>
            <person name="Daum C."/>
            <person name="Ezra D."/>
            <person name="Gonzalez J."/>
            <person name="Henrissat B."/>
            <person name="Kuo A."/>
            <person name="Liang C."/>
            <person name="Lipzen A."/>
            <person name="Lutzoni F."/>
            <person name="Magnuson J."/>
            <person name="Mondo S."/>
            <person name="Nolan M."/>
            <person name="Ohm R."/>
            <person name="Pangilinan J."/>
            <person name="Park H.-J."/>
            <person name="Ramirez L."/>
            <person name="Alfaro M."/>
            <person name="Sun H."/>
            <person name="Tritt A."/>
            <person name="Yoshinaga Y."/>
            <person name="Zwiers L.-H."/>
            <person name="Turgeon B."/>
            <person name="Goodwin S."/>
            <person name="Spatafora J."/>
            <person name="Crous P."/>
            <person name="Grigoriev I."/>
        </authorList>
    </citation>
    <scope>NUCLEOTIDE SEQUENCE</scope>
    <source>
        <strain evidence="8">SCOH1-5</strain>
    </source>
</reference>
<feature type="transmembrane region" description="Helical" evidence="6">
    <location>
        <begin position="406"/>
        <end position="427"/>
    </location>
</feature>
<name>A0A6A6FJE7_9PEZI</name>
<dbReference type="OrthoDB" id="5296287at2759"/>
<evidence type="ECO:0000313" key="8">
    <source>
        <dbReference type="EMBL" id="KAF2213565.1"/>
    </source>
</evidence>
<keyword evidence="4 6" id="KW-0472">Membrane</keyword>
<dbReference type="Gene3D" id="1.20.1250.20">
    <property type="entry name" value="MFS general substrate transporter like domains"/>
    <property type="match status" value="1"/>
</dbReference>
<evidence type="ECO:0000256" key="3">
    <source>
        <dbReference type="ARBA" id="ARBA00022989"/>
    </source>
</evidence>
<dbReference type="Pfam" id="PF07690">
    <property type="entry name" value="MFS_1"/>
    <property type="match status" value="1"/>
</dbReference>
<dbReference type="FunFam" id="1.20.1250.20:FF:000509">
    <property type="entry name" value="MFS general substrate transporter"/>
    <property type="match status" value="1"/>
</dbReference>
<feature type="transmembrane region" description="Helical" evidence="6">
    <location>
        <begin position="379"/>
        <end position="400"/>
    </location>
</feature>
<feature type="transmembrane region" description="Helical" evidence="6">
    <location>
        <begin position="193"/>
        <end position="213"/>
    </location>
</feature>
<feature type="transmembrane region" description="Helical" evidence="6">
    <location>
        <begin position="471"/>
        <end position="493"/>
    </location>
</feature>
<dbReference type="Proteomes" id="UP000799539">
    <property type="component" value="Unassembled WGS sequence"/>
</dbReference>
<evidence type="ECO:0000259" key="7">
    <source>
        <dbReference type="PROSITE" id="PS50850"/>
    </source>
</evidence>
<feature type="transmembrane region" description="Helical" evidence="6">
    <location>
        <begin position="108"/>
        <end position="125"/>
    </location>
</feature>
<evidence type="ECO:0000256" key="4">
    <source>
        <dbReference type="ARBA" id="ARBA00023136"/>
    </source>
</evidence>
<feature type="domain" description="Major facilitator superfamily (MFS) profile" evidence="7">
    <location>
        <begin position="69"/>
        <end position="498"/>
    </location>
</feature>
<feature type="transmembrane region" description="Helical" evidence="6">
    <location>
        <begin position="338"/>
        <end position="359"/>
    </location>
</feature>
<evidence type="ECO:0000256" key="5">
    <source>
        <dbReference type="ARBA" id="ARBA00038347"/>
    </source>
</evidence>
<sequence>MSGIEARVSESPGLHSTATIIDETSPLLANVQRASPDYDDARTKNIVDFDPNGDPENPYTWSDAYKWSAVSLLALTAFSVTFTCISLVPVAGRIVLDLDGQKNKSASVLLVTIWELGEAAGPLFIAPLSELFGRYPVMNATNTLFIAATIVAALAPSANILIASRFLTGLAVASNVLNPAIVGDMFISEQRGAAMSLIMLAPLLGGAIGPAMAGFIAEKLGWRSILWASAALAIFCELTFLFLFRETFKVRILNKRAAKLREETGNKTWRTVYEVQGEANGTSLWRQVLRPAVVLYGSGVLQAMAVLGSVSYSFFYILSTTLPDILETIYDLSPAATGLAFISFSAGSMISVTLCNQTLDRIYIRLRDTHGKGVGHPEYRLPLVIVGGFSMSLVVTLYGWVAQAALPLPVMLVSVALMGAALMLGYLPLTSYIVDAFGMYSASAMTAVIVTRCLMGTFLPLLTEPLVERTGYGLAFTTLGAFSLCLAPIPIFVMRYGQKWRQKSSYTRDE</sequence>
<feature type="transmembrane region" description="Helical" evidence="6">
    <location>
        <begin position="439"/>
        <end position="459"/>
    </location>
</feature>
<dbReference type="PANTHER" id="PTHR23502">
    <property type="entry name" value="MAJOR FACILITATOR SUPERFAMILY"/>
    <property type="match status" value="1"/>
</dbReference>
<feature type="transmembrane region" description="Helical" evidence="6">
    <location>
        <begin position="225"/>
        <end position="244"/>
    </location>
</feature>
<keyword evidence="3 6" id="KW-1133">Transmembrane helix</keyword>
<dbReference type="GO" id="GO:0016020">
    <property type="term" value="C:membrane"/>
    <property type="evidence" value="ECO:0007669"/>
    <property type="project" value="UniProtKB-SubCell"/>
</dbReference>
<dbReference type="AlphaFoldDB" id="A0A6A6FJE7"/>
<feature type="transmembrane region" description="Helical" evidence="6">
    <location>
        <begin position="67"/>
        <end position="96"/>
    </location>
</feature>
<evidence type="ECO:0000313" key="9">
    <source>
        <dbReference type="Proteomes" id="UP000799539"/>
    </source>
</evidence>
<dbReference type="InterPro" id="IPR011701">
    <property type="entry name" value="MFS"/>
</dbReference>
<feature type="transmembrane region" description="Helical" evidence="6">
    <location>
        <begin position="145"/>
        <end position="172"/>
    </location>
</feature>
<proteinExistence type="inferred from homology"/>
<comment type="similarity">
    <text evidence="5">Belongs to the major facilitator superfamily. CAR1 family.</text>
</comment>
<dbReference type="InterPro" id="IPR020846">
    <property type="entry name" value="MFS_dom"/>
</dbReference>
<evidence type="ECO:0000256" key="6">
    <source>
        <dbReference type="SAM" id="Phobius"/>
    </source>
</evidence>
<gene>
    <name evidence="8" type="ORF">CERZMDRAFT_67019</name>
</gene>
<feature type="transmembrane region" description="Helical" evidence="6">
    <location>
        <begin position="293"/>
        <end position="318"/>
    </location>
</feature>